<dbReference type="AlphaFoldDB" id="Q97C88"/>
<dbReference type="PANTHER" id="PTHR43032">
    <property type="entry name" value="PROTEIN-METHIONINE-SULFOXIDE REDUCTASE"/>
    <property type="match status" value="1"/>
</dbReference>
<reference evidence="2 3" key="2">
    <citation type="journal article" date="2000" name="Proc. Natl. Acad. Sci. U.S.A.">
        <title>Archaeal adaptation to higher temperatures revealed by genomic sequence of Thermoplasma volcanium.</title>
        <authorList>
            <person name="Kawashima T."/>
            <person name="Amano N."/>
            <person name="Koike H."/>
            <person name="Makino S."/>
            <person name="Higuchi S."/>
            <person name="Kawashima-Ohya Y."/>
            <person name="Watanabe K."/>
            <person name="Yamazaki M."/>
            <person name="Kanehori K."/>
            <person name="Kawamoto T."/>
            <person name="Nunoshiba T."/>
            <person name="Yamamoto Y."/>
            <person name="Aramaki H."/>
            <person name="Makino K."/>
            <person name="Suzuki M."/>
        </authorList>
    </citation>
    <scope>NUCLEOTIDE SEQUENCE [LARGE SCALE GENOMIC DNA]</scope>
    <source>
        <strain evidence="3">ATCC 51530 / DSM 4299 / JCM 9571 / NBRC 15438 / GSS1</strain>
    </source>
</reference>
<dbReference type="InterPro" id="IPR000572">
    <property type="entry name" value="OxRdtase_Mopterin-bd_dom"/>
</dbReference>
<accession>Q97C88</accession>
<name>Q97C88_THEVO</name>
<organism evidence="2 3">
    <name type="scientific">Thermoplasma volcanium (strain ATCC 51530 / DSM 4299 / JCM 9571 / NBRC 15438 / GSS1)</name>
    <dbReference type="NCBI Taxonomy" id="273116"/>
    <lineage>
        <taxon>Archaea</taxon>
        <taxon>Methanobacteriati</taxon>
        <taxon>Thermoplasmatota</taxon>
        <taxon>Thermoplasmata</taxon>
        <taxon>Thermoplasmatales</taxon>
        <taxon>Thermoplasmataceae</taxon>
        <taxon>Thermoplasma</taxon>
    </lineage>
</organism>
<dbReference type="PANTHER" id="PTHR43032:SF4">
    <property type="entry name" value="OXIDOREDUCTASE MOLYBDOPTERIN-BINDING DOMAIN-CONTAINING PROTEIN"/>
    <property type="match status" value="1"/>
</dbReference>
<evidence type="ECO:0000313" key="2">
    <source>
        <dbReference type="EMBL" id="BAB59357.1"/>
    </source>
</evidence>
<evidence type="ECO:0000313" key="3">
    <source>
        <dbReference type="Proteomes" id="UP000001017"/>
    </source>
</evidence>
<dbReference type="InterPro" id="IPR036374">
    <property type="entry name" value="OxRdtase_Mopterin-bd_sf"/>
</dbReference>
<keyword evidence="3" id="KW-1185">Reference proteome</keyword>
<feature type="domain" description="Oxidoreductase molybdopterin-binding" evidence="1">
    <location>
        <begin position="26"/>
        <end position="169"/>
    </location>
</feature>
<protein>
    <recommendedName>
        <fullName evidence="1">Oxidoreductase molybdopterin-binding domain-containing protein</fullName>
    </recommendedName>
</protein>
<dbReference type="OrthoDB" id="24039at2157"/>
<reference evidence="2 3" key="1">
    <citation type="journal article" date="1999" name="Proc. Jpn. Acad.">
        <title>Determination of the complete genomic DNA sequence of Thermoplasma volvanium GSS1.</title>
        <authorList>
            <person name="Kawashima T."/>
            <person name="Yamamoto Y."/>
            <person name="Aramaki H."/>
            <person name="Nunoshiba T."/>
            <person name="Kawamoto T."/>
            <person name="Watanabe K."/>
            <person name="Yamazaki M."/>
            <person name="Kanehori K."/>
            <person name="Amano N."/>
            <person name="Ohya Y."/>
            <person name="Makino K."/>
            <person name="Suzuki M."/>
        </authorList>
    </citation>
    <scope>NUCLEOTIDE SEQUENCE [LARGE SCALE GENOMIC DNA]</scope>
    <source>
        <strain evidence="3">ATCC 51530 / DSM 4299 / JCM 9571 / NBRC 15438 / GSS1</strain>
    </source>
</reference>
<dbReference type="GeneID" id="1440731"/>
<dbReference type="HOGENOM" id="CLU_094953_0_0_2"/>
<dbReference type="EMBL" id="BA000011">
    <property type="protein sequence ID" value="BAB59357.1"/>
    <property type="molecule type" value="Genomic_DNA"/>
</dbReference>
<dbReference type="PaxDb" id="273116-14324429"/>
<evidence type="ECO:0000259" key="1">
    <source>
        <dbReference type="Pfam" id="PF00174"/>
    </source>
</evidence>
<dbReference type="Gene3D" id="3.90.420.10">
    <property type="entry name" value="Oxidoreductase, molybdopterin-binding domain"/>
    <property type="match status" value="1"/>
</dbReference>
<dbReference type="Proteomes" id="UP000001017">
    <property type="component" value="Chromosome"/>
</dbReference>
<gene>
    <name evidence="2" type="ORF">TVG0222861</name>
</gene>
<sequence length="201" mass="23613">MDRISVKNPGQRYIKNFIIYDALGEPDIDIRKWKLCVNGLVDKVKCYSFSDLQSMRQLEYISDFNCVTRWSIKDIVWKGPSLKEIIENSGPKREARWVMFWSADGYSTPVPIEYAMDEKAIIAISMNGAPLKKENGYPARPFLPQLYGWKSAKWITEIELIPEYKDGYWEAYGYAEVGRIEEEERFKGDEWKRIRRNSKMA</sequence>
<proteinExistence type="predicted"/>
<dbReference type="eggNOG" id="arCOG00264">
    <property type="taxonomic scope" value="Archaea"/>
</dbReference>
<dbReference type="CDD" id="cd02109">
    <property type="entry name" value="arch_bact_SO_family_Moco"/>
    <property type="match status" value="1"/>
</dbReference>
<dbReference type="RefSeq" id="WP_010916471.1">
    <property type="nucleotide sequence ID" value="NC_002689.2"/>
</dbReference>
<dbReference type="PhylomeDB" id="Q97C88"/>
<dbReference type="SUPFAM" id="SSF56524">
    <property type="entry name" value="Oxidoreductase molybdopterin-binding domain"/>
    <property type="match status" value="1"/>
</dbReference>
<dbReference type="STRING" id="273116.gene:9380985"/>
<dbReference type="KEGG" id="tvo:TVG0222861"/>
<dbReference type="Pfam" id="PF00174">
    <property type="entry name" value="Oxidored_molyb"/>
    <property type="match status" value="1"/>
</dbReference>